<protein>
    <submittedName>
        <fullName evidence="1">Uncharacterized protein</fullName>
    </submittedName>
</protein>
<accession>A0ACB9L320</accession>
<evidence type="ECO:0000313" key="2">
    <source>
        <dbReference type="Proteomes" id="UP001057402"/>
    </source>
</evidence>
<dbReference type="EMBL" id="CM042891">
    <property type="protein sequence ID" value="KAI4304189.1"/>
    <property type="molecule type" value="Genomic_DNA"/>
</dbReference>
<comment type="caution">
    <text evidence="1">The sequence shown here is derived from an EMBL/GenBank/DDBJ whole genome shotgun (WGS) entry which is preliminary data.</text>
</comment>
<keyword evidence="2" id="KW-1185">Reference proteome</keyword>
<organism evidence="1 2">
    <name type="scientific">Melastoma candidum</name>
    <dbReference type="NCBI Taxonomy" id="119954"/>
    <lineage>
        <taxon>Eukaryota</taxon>
        <taxon>Viridiplantae</taxon>
        <taxon>Streptophyta</taxon>
        <taxon>Embryophyta</taxon>
        <taxon>Tracheophyta</taxon>
        <taxon>Spermatophyta</taxon>
        <taxon>Magnoliopsida</taxon>
        <taxon>eudicotyledons</taxon>
        <taxon>Gunneridae</taxon>
        <taxon>Pentapetalae</taxon>
        <taxon>rosids</taxon>
        <taxon>malvids</taxon>
        <taxon>Myrtales</taxon>
        <taxon>Melastomataceae</taxon>
        <taxon>Melastomatoideae</taxon>
        <taxon>Melastomateae</taxon>
        <taxon>Melastoma</taxon>
    </lineage>
</organism>
<gene>
    <name evidence="1" type="ORF">MLD38_039738</name>
</gene>
<evidence type="ECO:0000313" key="1">
    <source>
        <dbReference type="EMBL" id="KAI4304189.1"/>
    </source>
</evidence>
<proteinExistence type="predicted"/>
<dbReference type="Proteomes" id="UP001057402">
    <property type="component" value="Chromosome 12"/>
</dbReference>
<sequence length="83" mass="9602">MSPESARSLHNQWLQKWRDSHGICQTMNYVMYHQSSTSKQHCCKNDSQLLGNRKVSDANDLHNKASEVVVDICKKVDPKKHHI</sequence>
<name>A0ACB9L320_9MYRT</name>
<reference evidence="2" key="1">
    <citation type="journal article" date="2023" name="Front. Plant Sci.">
        <title>Chromosomal-level genome assembly of Melastoma candidum provides insights into trichome evolution.</title>
        <authorList>
            <person name="Zhong Y."/>
            <person name="Wu W."/>
            <person name="Sun C."/>
            <person name="Zou P."/>
            <person name="Liu Y."/>
            <person name="Dai S."/>
            <person name="Zhou R."/>
        </authorList>
    </citation>
    <scope>NUCLEOTIDE SEQUENCE [LARGE SCALE GENOMIC DNA]</scope>
</reference>